<feature type="transmembrane region" description="Helical" evidence="1">
    <location>
        <begin position="181"/>
        <end position="199"/>
    </location>
</feature>
<feature type="transmembrane region" description="Helical" evidence="1">
    <location>
        <begin position="459"/>
        <end position="479"/>
    </location>
</feature>
<keyword evidence="1" id="KW-1133">Transmembrane helix</keyword>
<dbReference type="Pfam" id="PF13231">
    <property type="entry name" value="PMT_2"/>
    <property type="match status" value="1"/>
</dbReference>
<gene>
    <name evidence="3" type="ORF">DWV06_16355</name>
</gene>
<dbReference type="RefSeq" id="WP_115483270.1">
    <property type="nucleotide sequence ID" value="NZ_QRCT01000050.1"/>
</dbReference>
<feature type="transmembrane region" description="Helical" evidence="1">
    <location>
        <begin position="405"/>
        <end position="426"/>
    </location>
</feature>
<sequence length="719" mass="82651">MTGFKLKGYHVVMCILAVIIAYITACSFFHSYESNKYHYSVIVLGLVVIFGEITFIILFKKILDCSNKILNLLAVISLVILFGIQIWIVWDLKPIVLSDLANVYAEAVNMLKKNGEITNTGYFSSYSHQIPFLLVLYQLFRIGSFLGIKDFAVLGGIFNGLLITLSVFVGYLILCKLKGKNIAIFFLLTCIFNPALYFYVPYFYSDTICIPFIMLIIYFIVLIKEKEDKSLIKYFLYFLLGLTVGWGLKLRATVFIIGFAVIIYLFLKENFKEFLKYTIIIVFGMIVAISSYKVYQKQYVHFDTEAKMFPWTHYVMMGVKGEGRWNEEDWSYTQSLGTKEEKTAGNIKEIKKRVVQLGPGGIFHLVKNKIRLTWSSGTHAFKMYIKGLNNDSLVLKYMVEHNRVFIYWCQSFQCLMMVLLLTGLFYQILKKQIDIFSIMFLSIFGAVLFYIFWEVRPRYSVFLILIMHILMILGQEVVYKIKGQEQINCKIPIAKSKKVLRVPKTVRKKVVILGVFGIVFSVILIGINFTKYTKTKKLVYNYCVKQKMVKSPLIRSIKKGDTFIQTFNASKDFRYIEIKFVNKNKNVNAQYKVELLKNNGDLLSENIISAADLDESGYAKMKFKTVKPKKEEKYKIIICSYNATKKNSLGLGGCSFGEGYHIVKGGQALLNGKELKGDLAFKVYDKLAKPYFTKLGYILLSIILIGAEVIILNLYIRKG</sequence>
<feature type="transmembrane region" description="Helical" evidence="1">
    <location>
        <begin position="12"/>
        <end position="31"/>
    </location>
</feature>
<feature type="transmembrane region" description="Helical" evidence="1">
    <location>
        <begin position="252"/>
        <end position="267"/>
    </location>
</feature>
<keyword evidence="4" id="KW-1185">Reference proteome</keyword>
<protein>
    <recommendedName>
        <fullName evidence="2">Glycosyltransferase RgtA/B/C/D-like domain-containing protein</fullName>
    </recommendedName>
</protein>
<evidence type="ECO:0000313" key="3">
    <source>
        <dbReference type="EMBL" id="RDU22100.1"/>
    </source>
</evidence>
<dbReference type="EMBL" id="QRCT01000050">
    <property type="protein sequence ID" value="RDU22100.1"/>
    <property type="molecule type" value="Genomic_DNA"/>
</dbReference>
<name>A0A371ARK4_9FIRM</name>
<feature type="domain" description="Glycosyltransferase RgtA/B/C/D-like" evidence="2">
    <location>
        <begin position="159"/>
        <end position="288"/>
    </location>
</feature>
<feature type="transmembrane region" description="Helical" evidence="1">
    <location>
        <begin position="70"/>
        <end position="90"/>
    </location>
</feature>
<reference evidence="3 4" key="1">
    <citation type="submission" date="2018-07" db="EMBL/GenBank/DDBJ databases">
        <title>Anaerosacharophilus polymeroproducens gen. nov. sp. nov., an anaerobic bacterium isolated from salt field.</title>
        <authorList>
            <person name="Kim W."/>
            <person name="Yang S.-H."/>
            <person name="Oh J."/>
            <person name="Lee J.-H."/>
            <person name="Kwon K.K."/>
        </authorList>
    </citation>
    <scope>NUCLEOTIDE SEQUENCE [LARGE SCALE GENOMIC DNA]</scope>
    <source>
        <strain evidence="3 4">MCWD5</strain>
    </source>
</reference>
<proteinExistence type="predicted"/>
<feature type="transmembrane region" description="Helical" evidence="1">
    <location>
        <begin position="151"/>
        <end position="174"/>
    </location>
</feature>
<keyword evidence="1" id="KW-0812">Transmembrane</keyword>
<feature type="transmembrane region" description="Helical" evidence="1">
    <location>
        <begin position="37"/>
        <end position="58"/>
    </location>
</feature>
<feature type="transmembrane region" description="Helical" evidence="1">
    <location>
        <begin position="433"/>
        <end position="453"/>
    </location>
</feature>
<evidence type="ECO:0000313" key="4">
    <source>
        <dbReference type="Proteomes" id="UP000255036"/>
    </source>
</evidence>
<dbReference type="InterPro" id="IPR038731">
    <property type="entry name" value="RgtA/B/C-like"/>
</dbReference>
<evidence type="ECO:0000256" key="1">
    <source>
        <dbReference type="SAM" id="Phobius"/>
    </source>
</evidence>
<dbReference type="AlphaFoldDB" id="A0A371ARK4"/>
<organism evidence="3 4">
    <name type="scientific">Anaerosacchariphilus polymeriproducens</name>
    <dbReference type="NCBI Taxonomy" id="1812858"/>
    <lineage>
        <taxon>Bacteria</taxon>
        <taxon>Bacillati</taxon>
        <taxon>Bacillota</taxon>
        <taxon>Clostridia</taxon>
        <taxon>Lachnospirales</taxon>
        <taxon>Lachnospiraceae</taxon>
        <taxon>Anaerosacchariphilus</taxon>
    </lineage>
</organism>
<feature type="transmembrane region" description="Helical" evidence="1">
    <location>
        <begin position="510"/>
        <end position="529"/>
    </location>
</feature>
<feature type="transmembrane region" description="Helical" evidence="1">
    <location>
        <begin position="695"/>
        <end position="716"/>
    </location>
</feature>
<comment type="caution">
    <text evidence="3">The sequence shown here is derived from an EMBL/GenBank/DDBJ whole genome shotgun (WGS) entry which is preliminary data.</text>
</comment>
<feature type="transmembrane region" description="Helical" evidence="1">
    <location>
        <begin position="274"/>
        <end position="295"/>
    </location>
</feature>
<accession>A0A371ARK4</accession>
<dbReference type="OrthoDB" id="2061016at2"/>
<evidence type="ECO:0000259" key="2">
    <source>
        <dbReference type="Pfam" id="PF13231"/>
    </source>
</evidence>
<dbReference type="Proteomes" id="UP000255036">
    <property type="component" value="Unassembled WGS sequence"/>
</dbReference>
<feature type="transmembrane region" description="Helical" evidence="1">
    <location>
        <begin position="205"/>
        <end position="223"/>
    </location>
</feature>
<keyword evidence="1" id="KW-0472">Membrane</keyword>